<feature type="domain" description="Thioesterase" evidence="2">
    <location>
        <begin position="9"/>
        <end position="236"/>
    </location>
</feature>
<dbReference type="GO" id="GO:0008610">
    <property type="term" value="P:lipid biosynthetic process"/>
    <property type="evidence" value="ECO:0007669"/>
    <property type="project" value="TreeGrafter"/>
</dbReference>
<reference evidence="3 4" key="1">
    <citation type="submission" date="2018-06" db="EMBL/GenBank/DDBJ databases">
        <authorList>
            <consortium name="Pathogen Informatics"/>
            <person name="Doyle S."/>
        </authorList>
    </citation>
    <scope>NUCLEOTIDE SEQUENCE [LARGE SCALE GENOMIC DNA]</scope>
    <source>
        <strain evidence="3 4">NCTC11009</strain>
    </source>
</reference>
<sequence length="247" mass="27905">MKQDNEIYTLYCLPSAGSSASMYHPWQNLAPTHFRIKAIDYSGHGSRITEALIQHPGNLINDIADTILATHDQTKDIVLFGHSLGAGLLPFVAQKIQKESTSQHIALMVISGRGYRSKTRATQHELDDQNALLNFLQRYEGIPAALLTNQEALDFFFPIIKNDILLNNALLRLHSEMTITTTPLLVFSGAEDRNVTLETLNEWRHLTNQWRGVEFFEGGHFYLSSTKNISAMLKSILTHLQRPNYTN</sequence>
<evidence type="ECO:0000313" key="4">
    <source>
        <dbReference type="Proteomes" id="UP000250242"/>
    </source>
</evidence>
<keyword evidence="3" id="KW-0378">Hydrolase</keyword>
<protein>
    <submittedName>
        <fullName evidence="3">Surfactin synthase thioesterase subunit</fullName>
        <ecNumber evidence="3">3.1.2.-</ecNumber>
    </submittedName>
</protein>
<evidence type="ECO:0000256" key="1">
    <source>
        <dbReference type="ARBA" id="ARBA00007169"/>
    </source>
</evidence>
<dbReference type="InterPro" id="IPR001031">
    <property type="entry name" value="Thioesterase"/>
</dbReference>
<dbReference type="Gene3D" id="3.40.50.1820">
    <property type="entry name" value="alpha/beta hydrolase"/>
    <property type="match status" value="1"/>
</dbReference>
<evidence type="ECO:0000313" key="3">
    <source>
        <dbReference type="EMBL" id="SPY07539.1"/>
    </source>
</evidence>
<dbReference type="PANTHER" id="PTHR11487">
    <property type="entry name" value="THIOESTERASE"/>
    <property type="match status" value="1"/>
</dbReference>
<dbReference type="SUPFAM" id="SSF53474">
    <property type="entry name" value="alpha/beta-Hydrolases"/>
    <property type="match status" value="1"/>
</dbReference>
<proteinExistence type="inferred from homology"/>
<dbReference type="Pfam" id="PF00975">
    <property type="entry name" value="Thioesterase"/>
    <property type="match status" value="1"/>
</dbReference>
<dbReference type="GO" id="GO:0016787">
    <property type="term" value="F:hydrolase activity"/>
    <property type="evidence" value="ECO:0007669"/>
    <property type="project" value="UniProtKB-KW"/>
</dbReference>
<dbReference type="RefSeq" id="WP_070475845.1">
    <property type="nucleotide sequence ID" value="NZ_UATH01000001.1"/>
</dbReference>
<dbReference type="EC" id="3.1.2.-" evidence="3"/>
<dbReference type="EMBL" id="UATH01000001">
    <property type="protein sequence ID" value="SPY07539.1"/>
    <property type="molecule type" value="Genomic_DNA"/>
</dbReference>
<name>A0A2X1UK30_9BURK</name>
<comment type="similarity">
    <text evidence="1">Belongs to the thioesterase family.</text>
</comment>
<dbReference type="InterPro" id="IPR012223">
    <property type="entry name" value="TEII"/>
</dbReference>
<gene>
    <name evidence="3" type="primary">srfAD</name>
    <name evidence="3" type="ORF">NCTC11009_00749</name>
</gene>
<accession>A0A2X1UK30</accession>
<organism evidence="3 4">
    <name type="scientific">Oligella urethralis</name>
    <dbReference type="NCBI Taxonomy" id="90245"/>
    <lineage>
        <taxon>Bacteria</taxon>
        <taxon>Pseudomonadati</taxon>
        <taxon>Pseudomonadota</taxon>
        <taxon>Betaproteobacteria</taxon>
        <taxon>Burkholderiales</taxon>
        <taxon>Alcaligenaceae</taxon>
        <taxon>Oligella</taxon>
    </lineage>
</organism>
<dbReference type="AlphaFoldDB" id="A0A2X1UK30"/>
<dbReference type="InterPro" id="IPR029058">
    <property type="entry name" value="AB_hydrolase_fold"/>
</dbReference>
<dbReference type="Proteomes" id="UP000250242">
    <property type="component" value="Unassembled WGS sequence"/>
</dbReference>
<evidence type="ECO:0000259" key="2">
    <source>
        <dbReference type="Pfam" id="PF00975"/>
    </source>
</evidence>
<dbReference type="PANTHER" id="PTHR11487:SF0">
    <property type="entry name" value="S-ACYL FATTY ACID SYNTHASE THIOESTERASE, MEDIUM CHAIN"/>
    <property type="match status" value="1"/>
</dbReference>